<protein>
    <recommendedName>
        <fullName evidence="3">Helix-turn-helix domain-containing protein</fullName>
    </recommendedName>
</protein>
<name>A0A179S7A2_9HYPH</name>
<evidence type="ECO:0008006" key="3">
    <source>
        <dbReference type="Google" id="ProtNLM"/>
    </source>
</evidence>
<reference evidence="1 2" key="1">
    <citation type="submission" date="2016-04" db="EMBL/GenBank/DDBJ databases">
        <authorList>
            <person name="Evans L.H."/>
            <person name="Alamgir A."/>
            <person name="Owens N."/>
            <person name="Weber N.D."/>
            <person name="Virtaneva K."/>
            <person name="Barbian K."/>
            <person name="Babar A."/>
            <person name="Rosenke K."/>
        </authorList>
    </citation>
    <scope>NUCLEOTIDE SEQUENCE [LARGE SCALE GENOMIC DNA]</scope>
    <source>
        <strain evidence="1 2">PMB02</strain>
    </source>
</reference>
<dbReference type="Proteomes" id="UP000078316">
    <property type="component" value="Unassembled WGS sequence"/>
</dbReference>
<dbReference type="OrthoDB" id="8000884at2"/>
<gene>
    <name evidence="1" type="ORF">A5481_22085</name>
</gene>
<dbReference type="RefSeq" id="WP_048435064.1">
    <property type="nucleotide sequence ID" value="NZ_LWHQ01000044.1"/>
</dbReference>
<evidence type="ECO:0000313" key="2">
    <source>
        <dbReference type="Proteomes" id="UP000078316"/>
    </source>
</evidence>
<dbReference type="AlphaFoldDB" id="A0A179S7A2"/>
<proteinExistence type="predicted"/>
<sequence>MSVFSEVVKRAREGRSVKVPDLAEASGFSRNALYQAIKREEVGSIRLGRATVVPAHEALRLLGLKPESIAA</sequence>
<organism evidence="1 2">
    <name type="scientific">Methylobacterium platani</name>
    <dbReference type="NCBI Taxonomy" id="427683"/>
    <lineage>
        <taxon>Bacteria</taxon>
        <taxon>Pseudomonadati</taxon>
        <taxon>Pseudomonadota</taxon>
        <taxon>Alphaproteobacteria</taxon>
        <taxon>Hyphomicrobiales</taxon>
        <taxon>Methylobacteriaceae</taxon>
        <taxon>Methylobacterium</taxon>
    </lineage>
</organism>
<accession>A0A179S7A2</accession>
<comment type="caution">
    <text evidence="1">The sequence shown here is derived from an EMBL/GenBank/DDBJ whole genome shotgun (WGS) entry which is preliminary data.</text>
</comment>
<dbReference type="EMBL" id="LWHQ01000044">
    <property type="protein sequence ID" value="OAS20786.1"/>
    <property type="molecule type" value="Genomic_DNA"/>
</dbReference>
<evidence type="ECO:0000313" key="1">
    <source>
        <dbReference type="EMBL" id="OAS20786.1"/>
    </source>
</evidence>